<dbReference type="SUPFAM" id="SSF54534">
    <property type="entry name" value="FKBP-like"/>
    <property type="match status" value="1"/>
</dbReference>
<sequence length="324" mass="36426">MSQFRKRRWIAGFIALALVLSSLVAACTSKKTEPEKKPDAADQAMKLPEFKPFDTKSTKVIAEYDDGKGKVVEGKFNTFLNVVAFLQPQTAPGLADPKAKEEMLKNYASFHFVADKDPSKKGDFVKKAEDNFKKDEPEVLKMYQASGSKAKSVDEVLKERGTTREDLKEILGLLSQREDYIYNNFDYVDAKINHILIGLELPEGKKRTDEEAKKRALEVKQKLDKGGDFKALAKEFSDDPGSKENAGAYEGATGQFVAEFKKAAETLPLNKISDPVKTDYGYHVMKVTERATKKLKDVKDEQKRAQYAGPAFEQFLKDFKVKIL</sequence>
<keyword evidence="2" id="KW-0732">Signal</keyword>
<evidence type="ECO:0000313" key="5">
    <source>
        <dbReference type="Proteomes" id="UP001238450"/>
    </source>
</evidence>
<dbReference type="PANTHER" id="PTHR47245">
    <property type="entry name" value="PEPTIDYLPROLYL ISOMERASE"/>
    <property type="match status" value="1"/>
</dbReference>
<protein>
    <submittedName>
        <fullName evidence="4">Foldase protein PrsA</fullName>
        <ecNumber evidence="4">5.2.1.8</ecNumber>
    </submittedName>
</protein>
<dbReference type="AlphaFoldDB" id="A0AAJ1TG67"/>
<dbReference type="PROSITE" id="PS50198">
    <property type="entry name" value="PPIC_PPIASE_2"/>
    <property type="match status" value="1"/>
</dbReference>
<evidence type="ECO:0000256" key="2">
    <source>
        <dbReference type="SAM" id="SignalP"/>
    </source>
</evidence>
<proteinExistence type="predicted"/>
<dbReference type="InterPro" id="IPR050245">
    <property type="entry name" value="PrsA_foldase"/>
</dbReference>
<accession>A0AAJ1TG67</accession>
<dbReference type="Pfam" id="PF13616">
    <property type="entry name" value="Rotamase_3"/>
    <property type="match status" value="1"/>
</dbReference>
<keyword evidence="1" id="KW-0697">Rotamase</keyword>
<name>A0AAJ1TG67_9BACL</name>
<dbReference type="Proteomes" id="UP001238450">
    <property type="component" value="Unassembled WGS sequence"/>
</dbReference>
<dbReference type="InterPro" id="IPR046357">
    <property type="entry name" value="PPIase_dom_sf"/>
</dbReference>
<gene>
    <name evidence="4" type="ORF">J2Z48_002470</name>
</gene>
<dbReference type="EMBL" id="JAUSUV010000010">
    <property type="protein sequence ID" value="MDQ0418280.1"/>
    <property type="molecule type" value="Genomic_DNA"/>
</dbReference>
<dbReference type="PANTHER" id="PTHR47245:SF2">
    <property type="entry name" value="PEPTIDYL-PROLYL CIS-TRANS ISOMERASE HP_0175-RELATED"/>
    <property type="match status" value="1"/>
</dbReference>
<dbReference type="EC" id="5.2.1.8" evidence="4"/>
<dbReference type="InterPro" id="IPR000297">
    <property type="entry name" value="PPIase_PpiC"/>
</dbReference>
<keyword evidence="1 4" id="KW-0413">Isomerase</keyword>
<feature type="signal peptide" evidence="2">
    <location>
        <begin position="1"/>
        <end position="26"/>
    </location>
</feature>
<feature type="domain" description="PpiC" evidence="3">
    <location>
        <begin position="187"/>
        <end position="289"/>
    </location>
</feature>
<dbReference type="Gene3D" id="3.10.50.40">
    <property type="match status" value="1"/>
</dbReference>
<feature type="chain" id="PRO_5042523199" evidence="2">
    <location>
        <begin position="27"/>
        <end position="324"/>
    </location>
</feature>
<dbReference type="RefSeq" id="WP_307253893.1">
    <property type="nucleotide sequence ID" value="NZ_JAUSUV010000010.1"/>
</dbReference>
<evidence type="ECO:0000256" key="1">
    <source>
        <dbReference type="PROSITE-ProRule" id="PRU00278"/>
    </source>
</evidence>
<dbReference type="GO" id="GO:0003755">
    <property type="term" value="F:peptidyl-prolyl cis-trans isomerase activity"/>
    <property type="evidence" value="ECO:0007669"/>
    <property type="project" value="UniProtKB-KW"/>
</dbReference>
<reference evidence="4 5" key="1">
    <citation type="submission" date="2023-07" db="EMBL/GenBank/DDBJ databases">
        <title>Genomic Encyclopedia of Type Strains, Phase IV (KMG-IV): sequencing the most valuable type-strain genomes for metagenomic binning, comparative biology and taxonomic classification.</title>
        <authorList>
            <person name="Goeker M."/>
        </authorList>
    </citation>
    <scope>NUCLEOTIDE SEQUENCE [LARGE SCALE GENOMIC DNA]</scope>
    <source>
        <strain evidence="4 5">DSM 46876</strain>
    </source>
</reference>
<keyword evidence="5" id="KW-1185">Reference proteome</keyword>
<evidence type="ECO:0000313" key="4">
    <source>
        <dbReference type="EMBL" id="MDQ0418280.1"/>
    </source>
</evidence>
<evidence type="ECO:0000259" key="3">
    <source>
        <dbReference type="PROSITE" id="PS50198"/>
    </source>
</evidence>
<dbReference type="PROSITE" id="PS51257">
    <property type="entry name" value="PROKAR_LIPOPROTEIN"/>
    <property type="match status" value="1"/>
</dbReference>
<comment type="caution">
    <text evidence="4">The sequence shown here is derived from an EMBL/GenBank/DDBJ whole genome shotgun (WGS) entry which is preliminary data.</text>
</comment>
<organism evidence="4 5">
    <name type="scientific">Croceifilum oryzae</name>
    <dbReference type="NCBI Taxonomy" id="1553429"/>
    <lineage>
        <taxon>Bacteria</taxon>
        <taxon>Bacillati</taxon>
        <taxon>Bacillota</taxon>
        <taxon>Bacilli</taxon>
        <taxon>Bacillales</taxon>
        <taxon>Thermoactinomycetaceae</taxon>
        <taxon>Croceifilum</taxon>
    </lineage>
</organism>